<reference evidence="2" key="1">
    <citation type="journal article" date="2023" name="Science">
        <title>Genome structures resolve the early diversification of teleost fishes.</title>
        <authorList>
            <person name="Parey E."/>
            <person name="Louis A."/>
            <person name="Montfort J."/>
            <person name="Bouchez O."/>
            <person name="Roques C."/>
            <person name="Iampietro C."/>
            <person name="Lluch J."/>
            <person name="Castinel A."/>
            <person name="Donnadieu C."/>
            <person name="Desvignes T."/>
            <person name="Floi Bucao C."/>
            <person name="Jouanno E."/>
            <person name="Wen M."/>
            <person name="Mejri S."/>
            <person name="Dirks R."/>
            <person name="Jansen H."/>
            <person name="Henkel C."/>
            <person name="Chen W.J."/>
            <person name="Zahm M."/>
            <person name="Cabau C."/>
            <person name="Klopp C."/>
            <person name="Thompson A.W."/>
            <person name="Robinson-Rechavi M."/>
            <person name="Braasch I."/>
            <person name="Lecointre G."/>
            <person name="Bobe J."/>
            <person name="Postlethwait J.H."/>
            <person name="Berthelot C."/>
            <person name="Roest Crollius H."/>
            <person name="Guiguen Y."/>
        </authorList>
    </citation>
    <scope>NUCLEOTIDE SEQUENCE</scope>
    <source>
        <strain evidence="2">WJC10195</strain>
    </source>
</reference>
<gene>
    <name evidence="2" type="ORF">SKAU_G00254470</name>
</gene>
<protein>
    <submittedName>
        <fullName evidence="2">Uncharacterized protein</fullName>
    </submittedName>
</protein>
<feature type="compositionally biased region" description="Basic residues" evidence="1">
    <location>
        <begin position="34"/>
        <end position="51"/>
    </location>
</feature>
<evidence type="ECO:0000256" key="1">
    <source>
        <dbReference type="SAM" id="MobiDB-lite"/>
    </source>
</evidence>
<comment type="caution">
    <text evidence="2">The sequence shown here is derived from an EMBL/GenBank/DDBJ whole genome shotgun (WGS) entry which is preliminary data.</text>
</comment>
<sequence>MPHFDDGPCLHSQFLVRNEHEAAGAAHAHERLHRERKLRGISAGRKTRQRQKRFEKDSSKTACQKNQPPVDQRVCRIYSLKE</sequence>
<name>A0A9Q1IS81_SYNKA</name>
<proteinExistence type="predicted"/>
<dbReference type="Proteomes" id="UP001152622">
    <property type="component" value="Chromosome 9"/>
</dbReference>
<dbReference type="AlphaFoldDB" id="A0A9Q1IS81"/>
<keyword evidence="3" id="KW-1185">Reference proteome</keyword>
<dbReference type="EMBL" id="JAINUF010000009">
    <property type="protein sequence ID" value="KAJ8350317.1"/>
    <property type="molecule type" value="Genomic_DNA"/>
</dbReference>
<organism evidence="2 3">
    <name type="scientific">Synaphobranchus kaupii</name>
    <name type="common">Kaup's arrowtooth eel</name>
    <dbReference type="NCBI Taxonomy" id="118154"/>
    <lineage>
        <taxon>Eukaryota</taxon>
        <taxon>Metazoa</taxon>
        <taxon>Chordata</taxon>
        <taxon>Craniata</taxon>
        <taxon>Vertebrata</taxon>
        <taxon>Euteleostomi</taxon>
        <taxon>Actinopterygii</taxon>
        <taxon>Neopterygii</taxon>
        <taxon>Teleostei</taxon>
        <taxon>Anguilliformes</taxon>
        <taxon>Synaphobranchidae</taxon>
        <taxon>Synaphobranchus</taxon>
    </lineage>
</organism>
<feature type="region of interest" description="Disordered" evidence="1">
    <location>
        <begin position="25"/>
        <end position="68"/>
    </location>
</feature>
<evidence type="ECO:0000313" key="3">
    <source>
        <dbReference type="Proteomes" id="UP001152622"/>
    </source>
</evidence>
<accession>A0A9Q1IS81</accession>
<evidence type="ECO:0000313" key="2">
    <source>
        <dbReference type="EMBL" id="KAJ8350317.1"/>
    </source>
</evidence>